<accession>A0ABN3GLF5</accession>
<protein>
    <recommendedName>
        <fullName evidence="4">YbaB/EbfC family DNA-binding protein</fullName>
    </recommendedName>
</protein>
<comment type="caution">
    <text evidence="2">The sequence shown here is derived from an EMBL/GenBank/DDBJ whole genome shotgun (WGS) entry which is preliminary data.</text>
</comment>
<evidence type="ECO:0000313" key="3">
    <source>
        <dbReference type="Proteomes" id="UP001501218"/>
    </source>
</evidence>
<dbReference type="Proteomes" id="UP001501218">
    <property type="component" value="Unassembled WGS sequence"/>
</dbReference>
<feature type="region of interest" description="Disordered" evidence="1">
    <location>
        <begin position="68"/>
        <end position="104"/>
    </location>
</feature>
<feature type="compositionally biased region" description="Polar residues" evidence="1">
    <location>
        <begin position="1"/>
        <end position="11"/>
    </location>
</feature>
<gene>
    <name evidence="2" type="ORF">GCM10009854_36120</name>
</gene>
<feature type="region of interest" description="Disordered" evidence="1">
    <location>
        <begin position="1"/>
        <end position="24"/>
    </location>
</feature>
<evidence type="ECO:0008006" key="4">
    <source>
        <dbReference type="Google" id="ProtNLM"/>
    </source>
</evidence>
<sequence length="104" mass="11375">MQVTVDSNGTLRNLELSESAGNRPMSQLAAEIMRIAQAARAKVPDLMQDAIADTVGVEDTAAQHILSEARRTFPQPEDEQPEQQSAPERGDFEDDDFSGGSFLR</sequence>
<dbReference type="EMBL" id="BAAARA010000013">
    <property type="protein sequence ID" value="GAA2354860.1"/>
    <property type="molecule type" value="Genomic_DNA"/>
</dbReference>
<keyword evidence="3" id="KW-1185">Reference proteome</keyword>
<reference evidence="2 3" key="1">
    <citation type="journal article" date="2019" name="Int. J. Syst. Evol. Microbiol.">
        <title>The Global Catalogue of Microorganisms (GCM) 10K type strain sequencing project: providing services to taxonomists for standard genome sequencing and annotation.</title>
        <authorList>
            <consortium name="The Broad Institute Genomics Platform"/>
            <consortium name="The Broad Institute Genome Sequencing Center for Infectious Disease"/>
            <person name="Wu L."/>
            <person name="Ma J."/>
        </authorList>
    </citation>
    <scope>NUCLEOTIDE SEQUENCE [LARGE SCALE GENOMIC DNA]</scope>
    <source>
        <strain evidence="2 3">JCM 16221</strain>
    </source>
</reference>
<evidence type="ECO:0000313" key="2">
    <source>
        <dbReference type="EMBL" id="GAA2354860.1"/>
    </source>
</evidence>
<organism evidence="2 3">
    <name type="scientific">Saccharopolyspora halophila</name>
    <dbReference type="NCBI Taxonomy" id="405551"/>
    <lineage>
        <taxon>Bacteria</taxon>
        <taxon>Bacillati</taxon>
        <taxon>Actinomycetota</taxon>
        <taxon>Actinomycetes</taxon>
        <taxon>Pseudonocardiales</taxon>
        <taxon>Pseudonocardiaceae</taxon>
        <taxon>Saccharopolyspora</taxon>
    </lineage>
</organism>
<proteinExistence type="predicted"/>
<name>A0ABN3GLF5_9PSEU</name>
<evidence type="ECO:0000256" key="1">
    <source>
        <dbReference type="SAM" id="MobiDB-lite"/>
    </source>
</evidence>